<evidence type="ECO:0000256" key="3">
    <source>
        <dbReference type="ARBA" id="ARBA00022989"/>
    </source>
</evidence>
<evidence type="ECO:0000313" key="7">
    <source>
        <dbReference type="EMBL" id="OLL24836.1"/>
    </source>
</evidence>
<dbReference type="STRING" id="1198029.A0A1U7LQ87"/>
<dbReference type="InterPro" id="IPR040153">
    <property type="entry name" value="Rcf2"/>
</dbReference>
<dbReference type="OrthoDB" id="1915122at2759"/>
<evidence type="ECO:0000256" key="2">
    <source>
        <dbReference type="ARBA" id="ARBA00022692"/>
    </source>
</evidence>
<dbReference type="Pfam" id="PF04588">
    <property type="entry name" value="HIG_1_N"/>
    <property type="match status" value="1"/>
</dbReference>
<dbReference type="AlphaFoldDB" id="A0A1U7LQ87"/>
<sequence>MDTFKKPVSTKQWFANHRYHIILGSWALGMGGSFALVARNKYLTTGQKLVQARMYAQAITLAVLLGTAGLSQVGEDGNEVEPSEKKRAIWEEELAEGERELKNHHINSK</sequence>
<comment type="subcellular location">
    <subcellularLocation>
        <location evidence="1">Mitochondrion</location>
    </subcellularLocation>
</comment>
<feature type="domain" description="HIG1" evidence="6">
    <location>
        <begin position="1"/>
        <end position="82"/>
    </location>
</feature>
<dbReference type="GO" id="GO:0005739">
    <property type="term" value="C:mitochondrion"/>
    <property type="evidence" value="ECO:0007669"/>
    <property type="project" value="UniProtKB-SubCell"/>
</dbReference>
<name>A0A1U7LQ87_NEOID</name>
<evidence type="ECO:0000259" key="6">
    <source>
        <dbReference type="PROSITE" id="PS51503"/>
    </source>
</evidence>
<accession>A0A1U7LQ87</accession>
<evidence type="ECO:0000313" key="8">
    <source>
        <dbReference type="Proteomes" id="UP000186594"/>
    </source>
</evidence>
<keyword evidence="8" id="KW-1185">Reference proteome</keyword>
<organism evidence="7 8">
    <name type="scientific">Neolecta irregularis (strain DAH-3)</name>
    <dbReference type="NCBI Taxonomy" id="1198029"/>
    <lineage>
        <taxon>Eukaryota</taxon>
        <taxon>Fungi</taxon>
        <taxon>Dikarya</taxon>
        <taxon>Ascomycota</taxon>
        <taxon>Taphrinomycotina</taxon>
        <taxon>Neolectales</taxon>
        <taxon>Neolectaceae</taxon>
        <taxon>Neolecta</taxon>
    </lineage>
</organism>
<proteinExistence type="predicted"/>
<dbReference type="PANTHER" id="PTHR28018">
    <property type="entry name" value="RESPIRATORY SUPERCOMPLEX FACTOR 2, MITOCHONDRIAL"/>
    <property type="match status" value="1"/>
</dbReference>
<dbReference type="GO" id="GO:0033617">
    <property type="term" value="P:mitochondrial respiratory chain complex IV assembly"/>
    <property type="evidence" value="ECO:0007669"/>
    <property type="project" value="TreeGrafter"/>
</dbReference>
<dbReference type="InterPro" id="IPR007667">
    <property type="entry name" value="Hypoxia_induced_domain"/>
</dbReference>
<feature type="transmembrane region" description="Helical" evidence="5">
    <location>
        <begin position="20"/>
        <end position="38"/>
    </location>
</feature>
<dbReference type="PROSITE" id="PS51503">
    <property type="entry name" value="HIG1"/>
    <property type="match status" value="1"/>
</dbReference>
<protein>
    <submittedName>
        <fullName evidence="7">Respiratory supercomplex factor 2</fullName>
    </submittedName>
</protein>
<comment type="caution">
    <text evidence="7">The sequence shown here is derived from an EMBL/GenBank/DDBJ whole genome shotgun (WGS) entry which is preliminary data.</text>
</comment>
<dbReference type="EMBL" id="LXFE01000598">
    <property type="protein sequence ID" value="OLL24836.1"/>
    <property type="molecule type" value="Genomic_DNA"/>
</dbReference>
<dbReference type="Proteomes" id="UP000186594">
    <property type="component" value="Unassembled WGS sequence"/>
</dbReference>
<evidence type="ECO:0000256" key="5">
    <source>
        <dbReference type="SAM" id="Phobius"/>
    </source>
</evidence>
<evidence type="ECO:0000256" key="1">
    <source>
        <dbReference type="ARBA" id="ARBA00004173"/>
    </source>
</evidence>
<reference evidence="7 8" key="1">
    <citation type="submission" date="2016-04" db="EMBL/GenBank/DDBJ databases">
        <title>Evolutionary innovation and constraint leading to complex multicellularity in the Ascomycota.</title>
        <authorList>
            <person name="Cisse O."/>
            <person name="Nguyen A."/>
            <person name="Hewitt D.A."/>
            <person name="Jedd G."/>
            <person name="Stajich J.E."/>
        </authorList>
    </citation>
    <scope>NUCLEOTIDE SEQUENCE [LARGE SCALE GENOMIC DNA]</scope>
    <source>
        <strain evidence="7 8">DAH-3</strain>
    </source>
</reference>
<keyword evidence="2 5" id="KW-0812">Transmembrane</keyword>
<dbReference type="PANTHER" id="PTHR28018:SF3">
    <property type="entry name" value="RESPIRATORY SUPERCOMPLEX FACTOR 2, MITOCHONDRIAL"/>
    <property type="match status" value="1"/>
</dbReference>
<gene>
    <name evidence="7" type="ORF">NEOLI_003688</name>
</gene>
<keyword evidence="3 5" id="KW-1133">Transmembrane helix</keyword>
<evidence type="ECO:0000256" key="4">
    <source>
        <dbReference type="ARBA" id="ARBA00023136"/>
    </source>
</evidence>
<keyword evidence="4 5" id="KW-0472">Membrane</keyword>